<keyword evidence="8" id="KW-1185">Reference proteome</keyword>
<evidence type="ECO:0000256" key="6">
    <source>
        <dbReference type="SAM" id="SignalP"/>
    </source>
</evidence>
<dbReference type="GO" id="GO:0016020">
    <property type="term" value="C:membrane"/>
    <property type="evidence" value="ECO:0007669"/>
    <property type="project" value="InterPro"/>
</dbReference>
<keyword evidence="2 6" id="KW-0732">Signal</keyword>
<name>A0A172UHY5_9MYCO</name>
<dbReference type="InterPro" id="IPR008691">
    <property type="entry name" value="LpqH"/>
</dbReference>
<evidence type="ECO:0000256" key="2">
    <source>
        <dbReference type="ARBA" id="ARBA00022729"/>
    </source>
</evidence>
<keyword evidence="4" id="KW-0564">Palmitate</keyword>
<sequence>MRIAALTLIAAAVATCAACSSEPDAAALPDGALAAGTAQITIDGRDGGTTHQVQCSPMGFQTAITTGNDTSGTTALVSAGDDLTADSVAIRDLAGFTGNYNTGLGEADAEVSMVGPTFVISGTATGFRTDAPSFTTDGKFTLRVSC</sequence>
<dbReference type="Pfam" id="PF05481">
    <property type="entry name" value="Myco_19_kDa"/>
    <property type="match status" value="1"/>
</dbReference>
<evidence type="ECO:0000256" key="3">
    <source>
        <dbReference type="ARBA" id="ARBA00023136"/>
    </source>
</evidence>
<protein>
    <recommendedName>
        <fullName evidence="9">Lipoprotein LpqH</fullName>
    </recommendedName>
</protein>
<evidence type="ECO:0000256" key="1">
    <source>
        <dbReference type="ARBA" id="ARBA00022475"/>
    </source>
</evidence>
<dbReference type="RefSeq" id="WP_067991908.1">
    <property type="nucleotide sequence ID" value="NZ_CP015596.1"/>
</dbReference>
<organism evidence="7 8">
    <name type="scientific">Mycobacterium adipatum</name>
    <dbReference type="NCBI Taxonomy" id="1682113"/>
    <lineage>
        <taxon>Bacteria</taxon>
        <taxon>Bacillati</taxon>
        <taxon>Actinomycetota</taxon>
        <taxon>Actinomycetes</taxon>
        <taxon>Mycobacteriales</taxon>
        <taxon>Mycobacteriaceae</taxon>
        <taxon>Mycobacterium</taxon>
    </lineage>
</organism>
<evidence type="ECO:0000256" key="4">
    <source>
        <dbReference type="ARBA" id="ARBA00023139"/>
    </source>
</evidence>
<dbReference type="OrthoDB" id="4637228at2"/>
<keyword evidence="1" id="KW-1003">Cell membrane</keyword>
<feature type="signal peptide" evidence="6">
    <location>
        <begin position="1"/>
        <end position="25"/>
    </location>
</feature>
<dbReference type="Proteomes" id="UP000077143">
    <property type="component" value="Chromosome"/>
</dbReference>
<dbReference type="STRING" id="1682113.A7U43_05120"/>
<evidence type="ECO:0000313" key="8">
    <source>
        <dbReference type="Proteomes" id="UP000077143"/>
    </source>
</evidence>
<dbReference type="AlphaFoldDB" id="A0A172UHY5"/>
<dbReference type="EMBL" id="CP015596">
    <property type="protein sequence ID" value="ANE78793.1"/>
    <property type="molecule type" value="Genomic_DNA"/>
</dbReference>
<keyword evidence="5" id="KW-0449">Lipoprotein</keyword>
<evidence type="ECO:0008006" key="9">
    <source>
        <dbReference type="Google" id="ProtNLM"/>
    </source>
</evidence>
<accession>A0A172UHY5</accession>
<evidence type="ECO:0000256" key="5">
    <source>
        <dbReference type="ARBA" id="ARBA00023288"/>
    </source>
</evidence>
<feature type="chain" id="PRO_5038477551" description="Lipoprotein LpqH" evidence="6">
    <location>
        <begin position="26"/>
        <end position="146"/>
    </location>
</feature>
<keyword evidence="3" id="KW-0472">Membrane</keyword>
<proteinExistence type="predicted"/>
<evidence type="ECO:0000313" key="7">
    <source>
        <dbReference type="EMBL" id="ANE78793.1"/>
    </source>
</evidence>
<dbReference type="KEGG" id="madi:A7U43_05120"/>
<reference evidence="7 8" key="1">
    <citation type="submission" date="2016-05" db="EMBL/GenBank/DDBJ databases">
        <title>Complete genome sequence of a phthalic acid esters degrading Mycobacterium sp. YC-RL4.</title>
        <authorList>
            <person name="Ren L."/>
            <person name="Fan S."/>
            <person name="Ruth N."/>
            <person name="Jia Y."/>
            <person name="Wang J."/>
            <person name="Qiao C."/>
        </authorList>
    </citation>
    <scope>NUCLEOTIDE SEQUENCE [LARGE SCALE GENOMIC DNA]</scope>
    <source>
        <strain evidence="7 8">YC-RL4</strain>
    </source>
</reference>
<gene>
    <name evidence="7" type="ORF">A7U43_05120</name>
</gene>